<keyword evidence="7 13" id="KW-0812">Transmembrane</keyword>
<keyword evidence="3" id="KW-1003">Cell membrane</keyword>
<organism evidence="15 16">
    <name type="scientific">Devosia yakushimensis</name>
    <dbReference type="NCBI Taxonomy" id="470028"/>
    <lineage>
        <taxon>Bacteria</taxon>
        <taxon>Pseudomonadati</taxon>
        <taxon>Pseudomonadota</taxon>
        <taxon>Alphaproteobacteria</taxon>
        <taxon>Hyphomicrobiales</taxon>
        <taxon>Devosiaceae</taxon>
        <taxon>Devosia</taxon>
    </lineage>
</organism>
<keyword evidence="4" id="KW-0997">Cell inner membrane</keyword>
<evidence type="ECO:0000256" key="10">
    <source>
        <dbReference type="ARBA" id="ARBA00022840"/>
    </source>
</evidence>
<evidence type="ECO:0000313" key="16">
    <source>
        <dbReference type="Proteomes" id="UP001161406"/>
    </source>
</evidence>
<evidence type="ECO:0000256" key="8">
    <source>
        <dbReference type="ARBA" id="ARBA00022741"/>
    </source>
</evidence>
<keyword evidence="6" id="KW-0831">Ubiquinone biosynthesis</keyword>
<evidence type="ECO:0000256" key="6">
    <source>
        <dbReference type="ARBA" id="ARBA00022688"/>
    </source>
</evidence>
<comment type="similarity">
    <text evidence="2">Belongs to the protein kinase superfamily. ADCK protein kinase family.</text>
</comment>
<evidence type="ECO:0000256" key="9">
    <source>
        <dbReference type="ARBA" id="ARBA00022777"/>
    </source>
</evidence>
<dbReference type="InterPro" id="IPR045308">
    <property type="entry name" value="UbiB_bact"/>
</dbReference>
<evidence type="ECO:0000256" key="1">
    <source>
        <dbReference type="ARBA" id="ARBA00005020"/>
    </source>
</evidence>
<keyword evidence="11 13" id="KW-1133">Transmembrane helix</keyword>
<keyword evidence="9" id="KW-0418">Kinase</keyword>
<dbReference type="Pfam" id="PF03109">
    <property type="entry name" value="ABC1"/>
    <property type="match status" value="1"/>
</dbReference>
<evidence type="ECO:0000256" key="2">
    <source>
        <dbReference type="ARBA" id="ARBA00009670"/>
    </source>
</evidence>
<keyword evidence="10" id="KW-0067">ATP-binding</keyword>
<evidence type="ECO:0000313" key="15">
    <source>
        <dbReference type="EMBL" id="GLQ12465.1"/>
    </source>
</evidence>
<dbReference type="NCBIfam" id="TIGR01982">
    <property type="entry name" value="UbiB"/>
    <property type="match status" value="1"/>
</dbReference>
<protein>
    <recommendedName>
        <fullName evidence="14">ABC1 atypical kinase-like domain-containing protein</fullName>
    </recommendedName>
</protein>
<evidence type="ECO:0000256" key="5">
    <source>
        <dbReference type="ARBA" id="ARBA00022679"/>
    </source>
</evidence>
<evidence type="ECO:0000256" key="3">
    <source>
        <dbReference type="ARBA" id="ARBA00022475"/>
    </source>
</evidence>
<comment type="caution">
    <text evidence="15">The sequence shown here is derived from an EMBL/GenBank/DDBJ whole genome shotgun (WGS) entry which is preliminary data.</text>
</comment>
<dbReference type="InterPro" id="IPR004147">
    <property type="entry name" value="ABC1_dom"/>
</dbReference>
<evidence type="ECO:0000256" key="12">
    <source>
        <dbReference type="ARBA" id="ARBA00023136"/>
    </source>
</evidence>
<reference evidence="15" key="1">
    <citation type="journal article" date="2014" name="Int. J. Syst. Evol. Microbiol.">
        <title>Complete genome of a new Firmicutes species belonging to the dominant human colonic microbiota ('Ruminococcus bicirculans') reveals two chromosomes and a selective capacity to utilize plant glucans.</title>
        <authorList>
            <consortium name="NISC Comparative Sequencing Program"/>
            <person name="Wegmann U."/>
            <person name="Louis P."/>
            <person name="Goesmann A."/>
            <person name="Henrissat B."/>
            <person name="Duncan S.H."/>
            <person name="Flint H.J."/>
        </authorList>
    </citation>
    <scope>NUCLEOTIDE SEQUENCE</scope>
    <source>
        <strain evidence="15">NBRC 103855</strain>
    </source>
</reference>
<feature type="transmembrane region" description="Helical" evidence="13">
    <location>
        <begin position="489"/>
        <end position="511"/>
    </location>
</feature>
<dbReference type="InterPro" id="IPR010232">
    <property type="entry name" value="UbiB"/>
</dbReference>
<gene>
    <name evidence="15" type="ORF">GCM10007913_43980</name>
</gene>
<evidence type="ECO:0000256" key="4">
    <source>
        <dbReference type="ARBA" id="ARBA00022519"/>
    </source>
</evidence>
<dbReference type="PANTHER" id="PTHR10566:SF113">
    <property type="entry name" value="PROTEIN ACTIVITY OF BC1 COMPLEX KINASE 7, CHLOROPLASTIC"/>
    <property type="match status" value="1"/>
</dbReference>
<dbReference type="Proteomes" id="UP001161406">
    <property type="component" value="Unassembled WGS sequence"/>
</dbReference>
<comment type="pathway">
    <text evidence="1">Cofactor biosynthesis; ubiquinone biosynthesis [regulation].</text>
</comment>
<dbReference type="InterPro" id="IPR011009">
    <property type="entry name" value="Kinase-like_dom_sf"/>
</dbReference>
<proteinExistence type="inferred from homology"/>
<keyword evidence="8" id="KW-0547">Nucleotide-binding</keyword>
<dbReference type="PANTHER" id="PTHR10566">
    <property type="entry name" value="CHAPERONE-ACTIVITY OF BC1 COMPLEX CABC1 -RELATED"/>
    <property type="match status" value="1"/>
</dbReference>
<keyword evidence="5" id="KW-0808">Transferase</keyword>
<dbReference type="InterPro" id="IPR050154">
    <property type="entry name" value="UbiB_kinase"/>
</dbReference>
<dbReference type="EMBL" id="BSNG01000004">
    <property type="protein sequence ID" value="GLQ12465.1"/>
    <property type="molecule type" value="Genomic_DNA"/>
</dbReference>
<dbReference type="SUPFAM" id="SSF56112">
    <property type="entry name" value="Protein kinase-like (PK-like)"/>
    <property type="match status" value="1"/>
</dbReference>
<dbReference type="CDD" id="cd13972">
    <property type="entry name" value="UbiB"/>
    <property type="match status" value="1"/>
</dbReference>
<feature type="domain" description="ABC1 atypical kinase-like" evidence="14">
    <location>
        <begin position="94"/>
        <end position="341"/>
    </location>
</feature>
<evidence type="ECO:0000259" key="14">
    <source>
        <dbReference type="Pfam" id="PF03109"/>
    </source>
</evidence>
<name>A0ABQ5UK50_9HYPH</name>
<evidence type="ECO:0000256" key="7">
    <source>
        <dbReference type="ARBA" id="ARBA00022692"/>
    </source>
</evidence>
<dbReference type="RefSeq" id="WP_284394465.1">
    <property type="nucleotide sequence ID" value="NZ_BSNG01000004.1"/>
</dbReference>
<sequence length="514" mass="56486">MLISAYFRLIRAGYVLAREGALSIVSAKDLPGPLKLGIWLGRLIERPSVRKTGHVERLNKALNRLGPTYVKFGQTLATRPDVVGPEIANDLAGLQDKMDPFDPALVPGILSAALDGKAAELTELSPPIAAASIAQVHRARLKPANGLPRTVAVKILRPGVSQRFMADIESYYAGAALAERFVRSTKRLKPTQVVETLDRSARLELDLRLEAAAISEMAENIKDDSGFVIPSVSWDHVAQNVLTTSWVEGIPIRDHEALDAAGVDRKALAAKVLQSFLRHAIRDGFFHADMHPGNLFADPRTGDVIAVDFGIMGRINRRERRFLADILYGFITRNYRLVAERHFDIGYVPKDQSVDDFALAIRSIGEPLHGRTAQDISMARVLGQLFVITDLFNMQTRPELVLLQKSMVLVEGVARALDPALDIWTVAEPVVGDWLRKEEGPLGRVQDIKDQISIFAEAAQRVPVILGQAELALADYHANKRPPDRLMRWALVLAAAAGTIFFAVATVRVLLLGS</sequence>
<keyword evidence="16" id="KW-1185">Reference proteome</keyword>
<keyword evidence="12 13" id="KW-0472">Membrane</keyword>
<evidence type="ECO:0000256" key="11">
    <source>
        <dbReference type="ARBA" id="ARBA00022989"/>
    </source>
</evidence>
<evidence type="ECO:0000256" key="13">
    <source>
        <dbReference type="SAM" id="Phobius"/>
    </source>
</evidence>
<reference evidence="15" key="2">
    <citation type="submission" date="2023-01" db="EMBL/GenBank/DDBJ databases">
        <title>Draft genome sequence of Devosia yakushimensis strain NBRC 103855.</title>
        <authorList>
            <person name="Sun Q."/>
            <person name="Mori K."/>
        </authorList>
    </citation>
    <scope>NUCLEOTIDE SEQUENCE</scope>
    <source>
        <strain evidence="15">NBRC 103855</strain>
    </source>
</reference>
<accession>A0ABQ5UK50</accession>